<dbReference type="Gene3D" id="1.10.10.60">
    <property type="entry name" value="Homeodomain-like"/>
    <property type="match status" value="1"/>
</dbReference>
<dbReference type="FunFam" id="1.10.10.60:FF:000023">
    <property type="entry name" value="protein REVEILLE 6 isoform X1"/>
    <property type="match status" value="1"/>
</dbReference>
<dbReference type="AlphaFoldDB" id="A0A7J7LPK2"/>
<dbReference type="InterPro" id="IPR006447">
    <property type="entry name" value="Myb_dom_plants"/>
</dbReference>
<evidence type="ECO:0000256" key="3">
    <source>
        <dbReference type="ARBA" id="ARBA00023125"/>
    </source>
</evidence>
<evidence type="ECO:0000256" key="1">
    <source>
        <dbReference type="ARBA" id="ARBA00004123"/>
    </source>
</evidence>
<feature type="domain" description="HTH myb-type" evidence="9">
    <location>
        <begin position="55"/>
        <end position="109"/>
    </location>
</feature>
<protein>
    <submittedName>
        <fullName evidence="10">Uncharacterized protein</fullName>
    </submittedName>
</protein>
<dbReference type="InterPro" id="IPR001005">
    <property type="entry name" value="SANT/Myb"/>
</dbReference>
<dbReference type="Pfam" id="PF00249">
    <property type="entry name" value="Myb_DNA-binding"/>
    <property type="match status" value="1"/>
</dbReference>
<organism evidence="10 11">
    <name type="scientific">Kingdonia uniflora</name>
    <dbReference type="NCBI Taxonomy" id="39325"/>
    <lineage>
        <taxon>Eukaryota</taxon>
        <taxon>Viridiplantae</taxon>
        <taxon>Streptophyta</taxon>
        <taxon>Embryophyta</taxon>
        <taxon>Tracheophyta</taxon>
        <taxon>Spermatophyta</taxon>
        <taxon>Magnoliopsida</taxon>
        <taxon>Ranunculales</taxon>
        <taxon>Circaeasteraceae</taxon>
        <taxon>Kingdonia</taxon>
    </lineage>
</organism>
<keyword evidence="11" id="KW-1185">Reference proteome</keyword>
<feature type="domain" description="SANT" evidence="8">
    <location>
        <begin position="58"/>
        <end position="114"/>
    </location>
</feature>
<accession>A0A7J7LPK2</accession>
<dbReference type="GO" id="GO:0005634">
    <property type="term" value="C:nucleus"/>
    <property type="evidence" value="ECO:0007669"/>
    <property type="project" value="UniProtKB-SubCell"/>
</dbReference>
<feature type="compositionally biased region" description="Basic and acidic residues" evidence="6">
    <location>
        <begin position="347"/>
        <end position="363"/>
    </location>
</feature>
<dbReference type="Proteomes" id="UP000541444">
    <property type="component" value="Unassembled WGS sequence"/>
</dbReference>
<feature type="compositionally biased region" description="Basic and acidic residues" evidence="6">
    <location>
        <begin position="452"/>
        <end position="464"/>
    </location>
</feature>
<sequence length="464" mass="51629">MGVQDKSEGTVSNTIVMGDNRVCLDVGGQSAPATQLKESCLSADEHTLKARKPYTITKQRERWTEEEHTKFLEALKLYGRAWRRIEEHVGSKTAVQIRSHAQKFFSKVIKETNNTVSSEKPIEIPPPRPKRKPMHPYPRKHVESNQKHFLVTELPERSSSLNISITDKETESPTSVLSATGSDTMGSLVSSEKPDNLLPSEEEKIYYTSFVDEESRSSSCSVLVDQANMKSDFASNEERSTAEAPITCLKLFGKTVMVTDSHRPLSVKSETANCRGENSGANEGNNQTQNGFVTDFASRSAWTSWPCGGQNLMEGGFTAPLPWWPIYGGLPFRFYPSLNLSSAHMHPEFTTEEGTELKERQTPNKEGSCSDSNTETASGSAEGITEKRGDVVDSQRQEPSSEKISSSGFQRKHSERSAFSQLRTNPEKCSKGFVPYKRCFTERDTNSSGTAGEEREGKRIRLCL</sequence>
<name>A0A7J7LPK2_9MAGN</name>
<dbReference type="OrthoDB" id="118550at2759"/>
<dbReference type="EMBL" id="JACGCM010002114">
    <property type="protein sequence ID" value="KAF6144557.1"/>
    <property type="molecule type" value="Genomic_DNA"/>
</dbReference>
<evidence type="ECO:0000256" key="2">
    <source>
        <dbReference type="ARBA" id="ARBA00023015"/>
    </source>
</evidence>
<feature type="compositionally biased region" description="Basic residues" evidence="6">
    <location>
        <begin position="128"/>
        <end position="139"/>
    </location>
</feature>
<keyword evidence="3" id="KW-0238">DNA-binding</keyword>
<dbReference type="PROSITE" id="PS51293">
    <property type="entry name" value="SANT"/>
    <property type="match status" value="1"/>
</dbReference>
<dbReference type="SMART" id="SM00717">
    <property type="entry name" value="SANT"/>
    <property type="match status" value="1"/>
</dbReference>
<comment type="caution">
    <text evidence="10">The sequence shown here is derived from an EMBL/GenBank/DDBJ whole genome shotgun (WGS) entry which is preliminary data.</text>
</comment>
<evidence type="ECO:0000259" key="9">
    <source>
        <dbReference type="PROSITE" id="PS51294"/>
    </source>
</evidence>
<evidence type="ECO:0000259" key="7">
    <source>
        <dbReference type="PROSITE" id="PS50090"/>
    </source>
</evidence>
<dbReference type="GO" id="GO:0010468">
    <property type="term" value="P:regulation of gene expression"/>
    <property type="evidence" value="ECO:0007669"/>
    <property type="project" value="UniProtKB-ARBA"/>
</dbReference>
<keyword evidence="5" id="KW-0539">Nucleus</keyword>
<dbReference type="PROSITE" id="PS50090">
    <property type="entry name" value="MYB_LIKE"/>
    <property type="match status" value="1"/>
</dbReference>
<dbReference type="InterPro" id="IPR009057">
    <property type="entry name" value="Homeodomain-like_sf"/>
</dbReference>
<dbReference type="PANTHER" id="PTHR12802:SF155">
    <property type="entry name" value="DEUBIQUITINASE MYSM1"/>
    <property type="match status" value="1"/>
</dbReference>
<feature type="domain" description="Myb-like" evidence="7">
    <location>
        <begin position="55"/>
        <end position="105"/>
    </location>
</feature>
<dbReference type="GO" id="GO:0003677">
    <property type="term" value="F:DNA binding"/>
    <property type="evidence" value="ECO:0007669"/>
    <property type="project" value="UniProtKB-KW"/>
</dbReference>
<dbReference type="PROSITE" id="PS51294">
    <property type="entry name" value="HTH_MYB"/>
    <property type="match status" value="1"/>
</dbReference>
<evidence type="ECO:0000259" key="8">
    <source>
        <dbReference type="PROSITE" id="PS51293"/>
    </source>
</evidence>
<dbReference type="InterPro" id="IPR017884">
    <property type="entry name" value="SANT_dom"/>
</dbReference>
<evidence type="ECO:0000313" key="10">
    <source>
        <dbReference type="EMBL" id="KAF6144557.1"/>
    </source>
</evidence>
<dbReference type="CDD" id="cd00167">
    <property type="entry name" value="SANT"/>
    <property type="match status" value="1"/>
</dbReference>
<comment type="subcellular location">
    <subcellularLocation>
        <location evidence="1">Nucleus</location>
    </subcellularLocation>
</comment>
<evidence type="ECO:0000256" key="5">
    <source>
        <dbReference type="ARBA" id="ARBA00023242"/>
    </source>
</evidence>
<feature type="compositionally biased region" description="Polar residues" evidence="6">
    <location>
        <begin position="364"/>
        <end position="379"/>
    </location>
</feature>
<keyword evidence="4" id="KW-0804">Transcription</keyword>
<feature type="region of interest" description="Disordered" evidence="6">
    <location>
        <begin position="347"/>
        <end position="464"/>
    </location>
</feature>
<evidence type="ECO:0000313" key="11">
    <source>
        <dbReference type="Proteomes" id="UP000541444"/>
    </source>
</evidence>
<dbReference type="PANTHER" id="PTHR12802">
    <property type="entry name" value="SWI/SNF COMPLEX-RELATED"/>
    <property type="match status" value="1"/>
</dbReference>
<feature type="compositionally biased region" description="Polar residues" evidence="6">
    <location>
        <begin position="172"/>
        <end position="190"/>
    </location>
</feature>
<feature type="compositionally biased region" description="Basic and acidic residues" evidence="6">
    <location>
        <begin position="384"/>
        <end position="401"/>
    </location>
</feature>
<feature type="region of interest" description="Disordered" evidence="6">
    <location>
        <begin position="267"/>
        <end position="291"/>
    </location>
</feature>
<evidence type="ECO:0000256" key="6">
    <source>
        <dbReference type="SAM" id="MobiDB-lite"/>
    </source>
</evidence>
<dbReference type="InterPro" id="IPR017930">
    <property type="entry name" value="Myb_dom"/>
</dbReference>
<proteinExistence type="predicted"/>
<gene>
    <name evidence="10" type="ORF">GIB67_006049</name>
</gene>
<reference evidence="10 11" key="1">
    <citation type="journal article" date="2020" name="IScience">
        <title>Genome Sequencing of the Endangered Kingdonia uniflora (Circaeasteraceae, Ranunculales) Reveals Potential Mechanisms of Evolutionary Specialization.</title>
        <authorList>
            <person name="Sun Y."/>
            <person name="Deng T."/>
            <person name="Zhang A."/>
            <person name="Moore M.J."/>
            <person name="Landis J.B."/>
            <person name="Lin N."/>
            <person name="Zhang H."/>
            <person name="Zhang X."/>
            <person name="Huang J."/>
            <person name="Zhang X."/>
            <person name="Sun H."/>
            <person name="Wang H."/>
        </authorList>
    </citation>
    <scope>NUCLEOTIDE SEQUENCE [LARGE SCALE GENOMIC DNA]</scope>
    <source>
        <strain evidence="10">TB1705</strain>
        <tissue evidence="10">Leaf</tissue>
    </source>
</reference>
<feature type="region of interest" description="Disordered" evidence="6">
    <location>
        <begin position="167"/>
        <end position="195"/>
    </location>
</feature>
<evidence type="ECO:0000256" key="4">
    <source>
        <dbReference type="ARBA" id="ARBA00023163"/>
    </source>
</evidence>
<feature type="region of interest" description="Disordered" evidence="6">
    <location>
        <begin position="116"/>
        <end position="139"/>
    </location>
</feature>
<feature type="compositionally biased region" description="Polar residues" evidence="6">
    <location>
        <begin position="279"/>
        <end position="291"/>
    </location>
</feature>
<dbReference type="SUPFAM" id="SSF46689">
    <property type="entry name" value="Homeodomain-like"/>
    <property type="match status" value="1"/>
</dbReference>
<keyword evidence="2" id="KW-0805">Transcription regulation</keyword>
<dbReference type="NCBIfam" id="TIGR01557">
    <property type="entry name" value="myb_SHAQKYF"/>
    <property type="match status" value="1"/>
</dbReference>